<gene>
    <name evidence="2" type="ORF">KDU71_09200</name>
</gene>
<protein>
    <submittedName>
        <fullName evidence="2">Uncharacterized protein</fullName>
    </submittedName>
</protein>
<evidence type="ECO:0000313" key="3">
    <source>
        <dbReference type="Proteomes" id="UP000679220"/>
    </source>
</evidence>
<evidence type="ECO:0000256" key="1">
    <source>
        <dbReference type="SAM" id="Phobius"/>
    </source>
</evidence>
<dbReference type="RefSeq" id="WP_212189959.1">
    <property type="nucleotide sequence ID" value="NZ_JAGTAR010000012.1"/>
</dbReference>
<reference evidence="2" key="2">
    <citation type="submission" date="2021-04" db="EMBL/GenBank/DDBJ databases">
        <authorList>
            <person name="Zhang T."/>
            <person name="Zhang Y."/>
            <person name="Lu D."/>
            <person name="Zuo D."/>
            <person name="Du Z."/>
        </authorList>
    </citation>
    <scope>NUCLEOTIDE SEQUENCE</scope>
    <source>
        <strain evidence="2">JR1</strain>
    </source>
</reference>
<sequence>MQQSNSFYWIIILVAAISMAMGNLLWSSIGLGLAAYFFMDLLSKMGKNIPIIELMATMAALQWIVGPFIDYHNDSYHYKYHMYVEESTYMAFVVPSVLAFWLGTRLFKQHSDLEEIGERVRSLLENYPRLPFIMVGVGLLIPYLSPLLPASLGFVFYLLANIKYIGVIYLLFSDNKNRWPVFWGTMAFTAIASIAAGMFHDLLLWAILSFTFVARELHLSLVRKFSFAIAGVILAMSIQSVKAEYRNTIWQGYTGNKLALFTSLVVQQWSTGSIVNPNADTDANVRLNQGWIISAIMKHVPEKEPYANGSTVTEAIESSLLPRFLAPNKKTAGGRENYERFTGFNISQSTSMGISLVGEGYANYGVSGGILFMFIWGVFIAWFWQKLWRLSAIYPTLLLWSPILFLQVIKAETEF</sequence>
<feature type="transmembrane region" description="Helical" evidence="1">
    <location>
        <begin position="181"/>
        <end position="208"/>
    </location>
</feature>
<name>A0A941F5Q5_9BACT</name>
<feature type="transmembrane region" description="Helical" evidence="1">
    <location>
        <begin position="361"/>
        <end position="384"/>
    </location>
</feature>
<feature type="transmembrane region" description="Helical" evidence="1">
    <location>
        <begin position="89"/>
        <end position="107"/>
    </location>
</feature>
<feature type="transmembrane region" description="Helical" evidence="1">
    <location>
        <begin position="220"/>
        <end position="238"/>
    </location>
</feature>
<keyword evidence="1" id="KW-1133">Transmembrane helix</keyword>
<feature type="transmembrane region" description="Helical" evidence="1">
    <location>
        <begin position="151"/>
        <end position="172"/>
    </location>
</feature>
<keyword evidence="1" id="KW-0812">Transmembrane</keyword>
<keyword evidence="1" id="KW-0472">Membrane</keyword>
<reference evidence="2" key="1">
    <citation type="journal article" date="2018" name="Int. J. Syst. Evol. Microbiol.">
        <title>Carboxylicivirga sediminis sp. nov., isolated from coastal sediment.</title>
        <authorList>
            <person name="Wang F.Q."/>
            <person name="Ren L.H."/>
            <person name="Zou R.J."/>
            <person name="Sun Y.Z."/>
            <person name="Liu X.J."/>
            <person name="Jiang F."/>
            <person name="Liu L.J."/>
        </authorList>
    </citation>
    <scope>NUCLEOTIDE SEQUENCE</scope>
    <source>
        <strain evidence="2">JR1</strain>
    </source>
</reference>
<proteinExistence type="predicted"/>
<organism evidence="2 3">
    <name type="scientific">Carboxylicivirga sediminis</name>
    <dbReference type="NCBI Taxonomy" id="2006564"/>
    <lineage>
        <taxon>Bacteria</taxon>
        <taxon>Pseudomonadati</taxon>
        <taxon>Bacteroidota</taxon>
        <taxon>Bacteroidia</taxon>
        <taxon>Marinilabiliales</taxon>
        <taxon>Marinilabiliaceae</taxon>
        <taxon>Carboxylicivirga</taxon>
    </lineage>
</organism>
<keyword evidence="3" id="KW-1185">Reference proteome</keyword>
<evidence type="ECO:0000313" key="2">
    <source>
        <dbReference type="EMBL" id="MBR8535730.1"/>
    </source>
</evidence>
<dbReference type="AlphaFoldDB" id="A0A941F5Q5"/>
<feature type="transmembrane region" description="Helical" evidence="1">
    <location>
        <begin position="390"/>
        <end position="409"/>
    </location>
</feature>
<feature type="transmembrane region" description="Helical" evidence="1">
    <location>
        <begin position="6"/>
        <end position="39"/>
    </location>
</feature>
<feature type="transmembrane region" description="Helical" evidence="1">
    <location>
        <begin position="51"/>
        <end position="69"/>
    </location>
</feature>
<dbReference type="Proteomes" id="UP000679220">
    <property type="component" value="Unassembled WGS sequence"/>
</dbReference>
<accession>A0A941F5Q5</accession>
<dbReference type="EMBL" id="JAGTAR010000012">
    <property type="protein sequence ID" value="MBR8535730.1"/>
    <property type="molecule type" value="Genomic_DNA"/>
</dbReference>
<comment type="caution">
    <text evidence="2">The sequence shown here is derived from an EMBL/GenBank/DDBJ whole genome shotgun (WGS) entry which is preliminary data.</text>
</comment>